<evidence type="ECO:0000313" key="4">
    <source>
        <dbReference type="Proteomes" id="UP000226191"/>
    </source>
</evidence>
<evidence type="ECO:0000313" key="3">
    <source>
        <dbReference type="Proteomes" id="UP000223982"/>
    </source>
</evidence>
<sequence length="63" mass="6615">MVGGVDEFVDVSDGDGRFGFSFVDRVGVVGGAGLEGSFVSRRVSVANPHGVGADEWAHIHVWL</sequence>
<reference evidence="1 4" key="1">
    <citation type="submission" date="2017-02" db="EMBL/GenBank/DDBJ databases">
        <title>Prevalence of linear plasmids in Cutibacterium acnes isolates obtained from cancerous prostatic tissue.</title>
        <authorList>
            <person name="Davidsson S."/>
            <person name="Bruggemann H."/>
        </authorList>
    </citation>
    <scope>NUCLEOTIDE SEQUENCE [LARGE SCALE GENOMIC DNA]</scope>
    <source>
        <strain evidence="1 4">11-78</strain>
        <plasmid evidence="1 4">p11_78</plasmid>
    </source>
</reference>
<dbReference type="Proteomes" id="UP000226191">
    <property type="component" value="Plasmid p11_78"/>
</dbReference>
<geneLocation type="plasmid" evidence="2 3">
    <name>p09_09</name>
</geneLocation>
<evidence type="ECO:0000313" key="2">
    <source>
        <dbReference type="EMBL" id="PHJ26187.1"/>
    </source>
</evidence>
<geneLocation type="plasmid" evidence="1 4">
    <name>p11_78</name>
</geneLocation>
<organism evidence="1 4">
    <name type="scientific">Cutibacterium acnes</name>
    <name type="common">Propionibacterium acnes</name>
    <dbReference type="NCBI Taxonomy" id="1747"/>
    <lineage>
        <taxon>Bacteria</taxon>
        <taxon>Bacillati</taxon>
        <taxon>Actinomycetota</taxon>
        <taxon>Actinomycetes</taxon>
        <taxon>Propionibacteriales</taxon>
        <taxon>Propionibacteriaceae</taxon>
        <taxon>Cutibacterium</taxon>
    </lineage>
</organism>
<gene>
    <name evidence="2" type="ORF">APS60_12680</name>
    <name evidence="1" type="ORF">B1B09_12820</name>
</gene>
<accession>A0A2B7JIG0</accession>
<evidence type="ECO:0000313" key="1">
    <source>
        <dbReference type="EMBL" id="PGF31238.1"/>
    </source>
</evidence>
<dbReference type="EMBL" id="MVCE01000015">
    <property type="protein sequence ID" value="PGF31238.1"/>
    <property type="molecule type" value="Genomic_DNA"/>
</dbReference>
<reference evidence="2 3" key="2">
    <citation type="submission" date="2017-02" db="EMBL/GenBank/DDBJ databases">
        <title>Prevalence of linear plasmids in Propionibacterium acnes isolates obtained from cancerous prostatic tissue.</title>
        <authorList>
            <person name="Davidsson S."/>
            <person name="Bruggemann H."/>
        </authorList>
    </citation>
    <scope>NUCLEOTIDE SEQUENCE [LARGE SCALE GENOMIC DNA]</scope>
    <source>
        <strain evidence="2 3">09-9</strain>
        <plasmid evidence="2 3">p09_09</plasmid>
    </source>
</reference>
<dbReference type="Proteomes" id="UP000223982">
    <property type="component" value="Plasmid p09_09"/>
</dbReference>
<name>A0A2B7JIG0_CUTAC</name>
<keyword evidence="1" id="KW-0614">Plasmid</keyword>
<comment type="caution">
    <text evidence="1">The sequence shown here is derived from an EMBL/GenBank/DDBJ whole genome shotgun (WGS) entry which is preliminary data.</text>
</comment>
<protein>
    <submittedName>
        <fullName evidence="1">Dihydroorotate oxidase</fullName>
    </submittedName>
</protein>
<proteinExistence type="predicted"/>
<dbReference type="AlphaFoldDB" id="A0A2B7JIG0"/>
<dbReference type="EMBL" id="LKVB01000016">
    <property type="protein sequence ID" value="PHJ26187.1"/>
    <property type="molecule type" value="Genomic_DNA"/>
</dbReference>